<dbReference type="PANTHER" id="PTHR36424:SF1">
    <property type="entry name" value="LOW AFFINITY K(+) TRANSPORTER 1-RELATED"/>
    <property type="match status" value="1"/>
</dbReference>
<sequence length="512" mass="56358">MGCISHRKKQTHEFTDLQWSYISLNDFKAKGCGPGFFYGWLWFSLFLSTAVYAVDSFTAVNLLAFNTWSSKIQPAIPLSVSKWIFSGCIIASFVNIGFEGIRAIRVMRRGNVAECYMDSLAARWESIRFGSGQGWRRFLVFTELTKSKKGAEYIALFTYFSFQSWIRVILCSGPRQVVNAFTLRSVYEAKLNPTSTSVEGSITGFFDKIKALAMEDYQQAAILSGMLFTLVVWVFSALFLLAAVLFYVLFLFHWIPRADGGLTGYCVRKVNKRLTRIVTTKVNRALAKGQAKRELAKEVWTAKSGNEKPQLERSATIPTIPDVNADSLPEMPVLSRTGSDMTMSTLDSHSGLLHHTRVMPSRPTTPSSAYSARAPLVDSAAQMGYSAPMAAPAHAGYAASDSGYLERSASQRSLGSQRSFGTSRQGYGPRLPVGRPSPLTRPQDAYANGRNSPAPSMASNMNGSTYSAHRPPGAGPSYQPPRTPAPQQRGPPYLVQRSMTPQGPPNGPYGYQ</sequence>
<keyword evidence="2" id="KW-0472">Membrane</keyword>
<feature type="compositionally biased region" description="Polar residues" evidence="1">
    <location>
        <begin position="449"/>
        <end position="467"/>
    </location>
</feature>
<keyword evidence="4" id="KW-1185">Reference proteome</keyword>
<keyword evidence="2" id="KW-1133">Transmembrane helix</keyword>
<dbReference type="OrthoDB" id="2128042at2759"/>
<dbReference type="InterPro" id="IPR031606">
    <property type="entry name" value="Kch1/2"/>
</dbReference>
<feature type="compositionally biased region" description="Polar residues" evidence="1">
    <location>
        <begin position="336"/>
        <end position="348"/>
    </location>
</feature>
<feature type="transmembrane region" description="Helical" evidence="2">
    <location>
        <begin position="227"/>
        <end position="255"/>
    </location>
</feature>
<dbReference type="Pfam" id="PF16944">
    <property type="entry name" value="KCH"/>
    <property type="match status" value="1"/>
</dbReference>
<gene>
    <name evidence="3" type="ORF">GQ602_001522</name>
</gene>
<evidence type="ECO:0000256" key="1">
    <source>
        <dbReference type="SAM" id="MobiDB-lite"/>
    </source>
</evidence>
<feature type="region of interest" description="Disordered" evidence="1">
    <location>
        <begin position="301"/>
        <end position="370"/>
    </location>
</feature>
<feature type="region of interest" description="Disordered" evidence="1">
    <location>
        <begin position="408"/>
        <end position="512"/>
    </location>
</feature>
<accession>A0A8H4QE85</accession>
<organism evidence="3 4">
    <name type="scientific">Ophiocordyceps camponoti-floridani</name>
    <dbReference type="NCBI Taxonomy" id="2030778"/>
    <lineage>
        <taxon>Eukaryota</taxon>
        <taxon>Fungi</taxon>
        <taxon>Dikarya</taxon>
        <taxon>Ascomycota</taxon>
        <taxon>Pezizomycotina</taxon>
        <taxon>Sordariomycetes</taxon>
        <taxon>Hypocreomycetidae</taxon>
        <taxon>Hypocreales</taxon>
        <taxon>Ophiocordycipitaceae</taxon>
        <taxon>Ophiocordyceps</taxon>
    </lineage>
</organism>
<reference evidence="3 4" key="1">
    <citation type="journal article" date="2020" name="G3 (Bethesda)">
        <title>Genetic Underpinnings of Host Manipulation by Ophiocordyceps as Revealed by Comparative Transcriptomics.</title>
        <authorList>
            <person name="Will I."/>
            <person name="Das B."/>
            <person name="Trinh T."/>
            <person name="Brachmann A."/>
            <person name="Ohm R.A."/>
            <person name="de Bekker C."/>
        </authorList>
    </citation>
    <scope>NUCLEOTIDE SEQUENCE [LARGE SCALE GENOMIC DNA]</scope>
    <source>
        <strain evidence="3 4">EC05</strain>
    </source>
</reference>
<dbReference type="GO" id="GO:0005886">
    <property type="term" value="C:plasma membrane"/>
    <property type="evidence" value="ECO:0007669"/>
    <property type="project" value="InterPro"/>
</dbReference>
<evidence type="ECO:0000313" key="3">
    <source>
        <dbReference type="EMBL" id="KAF4595909.1"/>
    </source>
</evidence>
<keyword evidence="2" id="KW-0812">Transmembrane</keyword>
<feature type="compositionally biased region" description="Polar residues" evidence="1">
    <location>
        <begin position="408"/>
        <end position="425"/>
    </location>
</feature>
<evidence type="ECO:0000313" key="4">
    <source>
        <dbReference type="Proteomes" id="UP000562929"/>
    </source>
</evidence>
<evidence type="ECO:0000256" key="2">
    <source>
        <dbReference type="SAM" id="Phobius"/>
    </source>
</evidence>
<name>A0A8H4QE85_9HYPO</name>
<feature type="transmembrane region" description="Helical" evidence="2">
    <location>
        <begin position="37"/>
        <end position="63"/>
    </location>
</feature>
<dbReference type="EMBL" id="JAACLJ010000001">
    <property type="protein sequence ID" value="KAF4595909.1"/>
    <property type="molecule type" value="Genomic_DNA"/>
</dbReference>
<proteinExistence type="predicted"/>
<dbReference type="Proteomes" id="UP000562929">
    <property type="component" value="Unassembled WGS sequence"/>
</dbReference>
<comment type="caution">
    <text evidence="3">The sequence shown here is derived from an EMBL/GenBank/DDBJ whole genome shotgun (WGS) entry which is preliminary data.</text>
</comment>
<dbReference type="AlphaFoldDB" id="A0A8H4QE85"/>
<dbReference type="GO" id="GO:0015079">
    <property type="term" value="F:potassium ion transmembrane transporter activity"/>
    <property type="evidence" value="ECO:0007669"/>
    <property type="project" value="InterPro"/>
</dbReference>
<dbReference type="PANTHER" id="PTHR36424">
    <property type="entry name" value="PHEROMONE-REGULATED MEMBRANE PROTEIN 6"/>
    <property type="match status" value="1"/>
</dbReference>
<feature type="transmembrane region" description="Helical" evidence="2">
    <location>
        <begin position="83"/>
        <end position="101"/>
    </location>
</feature>
<protein>
    <submittedName>
        <fullName evidence="3">Pheromone-regulated membrane protein</fullName>
    </submittedName>
</protein>
<feature type="compositionally biased region" description="Pro residues" evidence="1">
    <location>
        <begin position="502"/>
        <end position="512"/>
    </location>
</feature>